<dbReference type="AlphaFoldDB" id="A0A6P8PQK3"/>
<dbReference type="Proteomes" id="UP000515159">
    <property type="component" value="Chromosome 14"/>
</dbReference>
<dbReference type="Gene3D" id="3.40.30.10">
    <property type="entry name" value="Glutaredoxin"/>
    <property type="match status" value="1"/>
</dbReference>
<proteinExistence type="inferred from homology"/>
<dbReference type="Pfam" id="PF02798">
    <property type="entry name" value="GST_N"/>
    <property type="match status" value="1"/>
</dbReference>
<dbReference type="GO" id="GO:0005634">
    <property type="term" value="C:nucleus"/>
    <property type="evidence" value="ECO:0007669"/>
    <property type="project" value="UniProtKB-SubCell"/>
</dbReference>
<dbReference type="FunFam" id="1.20.1050.10:FF:000047">
    <property type="entry name" value="Glutathione S-transferase P"/>
    <property type="match status" value="1"/>
</dbReference>
<evidence type="ECO:0000256" key="1">
    <source>
        <dbReference type="ARBA" id="ARBA00007297"/>
    </source>
</evidence>
<dbReference type="CDD" id="cd03210">
    <property type="entry name" value="GST_C_Pi"/>
    <property type="match status" value="1"/>
</dbReference>
<dbReference type="InterPro" id="IPR036282">
    <property type="entry name" value="Glutathione-S-Trfase_C_sf"/>
</dbReference>
<reference evidence="8" key="1">
    <citation type="submission" date="2025-08" db="UniProtKB">
        <authorList>
            <consortium name="RefSeq"/>
        </authorList>
    </citation>
    <scope>IDENTIFICATION</scope>
</reference>
<evidence type="ECO:0000259" key="5">
    <source>
        <dbReference type="PROSITE" id="PS50404"/>
    </source>
</evidence>
<sequence length="210" mass="24576">MVMYTLQYFHVRGRAQPIRILLEDQDLNWEEKVVSPETWHQGDLKKTCVFGQLPALIKSDFIIFQSNTILRYLAREHDLYGKDKQEAALIDMVNDGVEDLRSKYVKLIYQTYDEEKEQYIKNLPNDLQHFECHLSKNNAGKGFIVGDKISFADYSFLDVLLNHLVLAPSCLQDFPLLKAYVERLSARPKIKSFLECDAHKSRPINWNHKQ</sequence>
<dbReference type="KEGG" id="gsh:117348695"/>
<dbReference type="GeneID" id="117348695"/>
<evidence type="ECO:0000313" key="7">
    <source>
        <dbReference type="Proteomes" id="UP000515159"/>
    </source>
</evidence>
<evidence type="ECO:0000313" key="8">
    <source>
        <dbReference type="RefSeq" id="XP_033776988.1"/>
    </source>
</evidence>
<keyword evidence="4" id="KW-0539">Nucleus</keyword>
<dbReference type="SFLD" id="SFLDS00019">
    <property type="entry name" value="Glutathione_Transferase_(cytos"/>
    <property type="match status" value="1"/>
</dbReference>
<evidence type="ECO:0000256" key="2">
    <source>
        <dbReference type="ARBA" id="ARBA00011738"/>
    </source>
</evidence>
<dbReference type="GO" id="GO:0005829">
    <property type="term" value="C:cytosol"/>
    <property type="evidence" value="ECO:0007669"/>
    <property type="project" value="TreeGrafter"/>
</dbReference>
<dbReference type="InterPro" id="IPR040079">
    <property type="entry name" value="Glutathione_S-Trfase"/>
</dbReference>
<comment type="subunit">
    <text evidence="2 4">Homodimer.</text>
</comment>
<dbReference type="InterPro" id="IPR003082">
    <property type="entry name" value="GST_pi"/>
</dbReference>
<dbReference type="GO" id="GO:0005739">
    <property type="term" value="C:mitochondrion"/>
    <property type="evidence" value="ECO:0007669"/>
    <property type="project" value="UniProtKB-SubCell"/>
</dbReference>
<keyword evidence="3 4" id="KW-0808">Transferase</keyword>
<keyword evidence="4" id="KW-0963">Cytoplasm</keyword>
<organism evidence="7 8">
    <name type="scientific">Geotrypetes seraphini</name>
    <name type="common">Gaboon caecilian</name>
    <name type="synonym">Caecilia seraphini</name>
    <dbReference type="NCBI Taxonomy" id="260995"/>
    <lineage>
        <taxon>Eukaryota</taxon>
        <taxon>Metazoa</taxon>
        <taxon>Chordata</taxon>
        <taxon>Craniata</taxon>
        <taxon>Vertebrata</taxon>
        <taxon>Euteleostomi</taxon>
        <taxon>Amphibia</taxon>
        <taxon>Gymnophiona</taxon>
        <taxon>Geotrypetes</taxon>
    </lineage>
</organism>
<protein>
    <recommendedName>
        <fullName evidence="4">Glutathione S-transferase</fullName>
        <ecNumber evidence="4">2.5.1.18</ecNumber>
    </recommendedName>
    <alternativeName>
        <fullName evidence="4">GST class-pi</fullName>
    </alternativeName>
</protein>
<dbReference type="InterPro" id="IPR050213">
    <property type="entry name" value="GST_superfamily"/>
</dbReference>
<dbReference type="InParanoid" id="A0A6P8PQK3"/>
<dbReference type="PRINTS" id="PR01268">
    <property type="entry name" value="GSTRNSFRASEP"/>
</dbReference>
<dbReference type="GO" id="GO:0004364">
    <property type="term" value="F:glutathione transferase activity"/>
    <property type="evidence" value="ECO:0007669"/>
    <property type="project" value="UniProtKB-UniRule"/>
</dbReference>
<dbReference type="PROSITE" id="PS50405">
    <property type="entry name" value="GST_CTER"/>
    <property type="match status" value="1"/>
</dbReference>
<feature type="domain" description="GST C-terminal" evidence="6">
    <location>
        <begin position="83"/>
        <end position="204"/>
    </location>
</feature>
<evidence type="ECO:0000256" key="4">
    <source>
        <dbReference type="RuleBase" id="RU368105"/>
    </source>
</evidence>
<dbReference type="SFLD" id="SFLDG01205">
    <property type="entry name" value="AMPS.1"/>
    <property type="match status" value="1"/>
</dbReference>
<accession>A0A6P8PQK3</accession>
<keyword evidence="4" id="KW-0496">Mitochondrion</keyword>
<dbReference type="OrthoDB" id="4951845at2759"/>
<name>A0A6P8PQK3_GEOSA</name>
<dbReference type="SFLD" id="SFLDG00363">
    <property type="entry name" value="AMPS_(cytGST):_Alpha-__Mu-__Pi"/>
    <property type="match status" value="1"/>
</dbReference>
<dbReference type="SUPFAM" id="SSF47616">
    <property type="entry name" value="GST C-terminal domain-like"/>
    <property type="match status" value="1"/>
</dbReference>
<dbReference type="PROSITE" id="PS50404">
    <property type="entry name" value="GST_NTER"/>
    <property type="match status" value="1"/>
</dbReference>
<evidence type="ECO:0000256" key="3">
    <source>
        <dbReference type="ARBA" id="ARBA00022679"/>
    </source>
</evidence>
<gene>
    <name evidence="8" type="primary">LOC117348695</name>
</gene>
<dbReference type="Pfam" id="PF14497">
    <property type="entry name" value="GST_C_3"/>
    <property type="match status" value="1"/>
</dbReference>
<feature type="domain" description="GST N-terminal" evidence="5">
    <location>
        <begin position="2"/>
        <end position="81"/>
    </location>
</feature>
<dbReference type="Gene3D" id="1.20.1050.10">
    <property type="match status" value="1"/>
</dbReference>
<comment type="similarity">
    <text evidence="1 4">Belongs to the GST superfamily. Pi family.</text>
</comment>
<dbReference type="RefSeq" id="XP_033776988.1">
    <property type="nucleotide sequence ID" value="XM_033921097.1"/>
</dbReference>
<keyword evidence="7" id="KW-1185">Reference proteome</keyword>
<comment type="subcellular location">
    <subcellularLocation>
        <location evidence="4">Cytoplasm</location>
    </subcellularLocation>
    <subcellularLocation>
        <location evidence="4">Mitochondrion</location>
    </subcellularLocation>
    <subcellularLocation>
        <location evidence="4">Nucleus</location>
    </subcellularLocation>
</comment>
<dbReference type="InterPro" id="IPR036249">
    <property type="entry name" value="Thioredoxin-like_sf"/>
</dbReference>
<comment type="function">
    <text evidence="4">Conjugation of reduced glutathione to a wide number of exogenous and endogenous hydrophobic electrophiles.</text>
</comment>
<dbReference type="InterPro" id="IPR004046">
    <property type="entry name" value="GST_C"/>
</dbReference>
<dbReference type="InterPro" id="IPR004045">
    <property type="entry name" value="Glutathione_S-Trfase_N"/>
</dbReference>
<dbReference type="PANTHER" id="PTHR11571">
    <property type="entry name" value="GLUTATHIONE S-TRANSFERASE"/>
    <property type="match status" value="1"/>
</dbReference>
<comment type="catalytic activity">
    <reaction evidence="4">
        <text>RX + glutathione = an S-substituted glutathione + a halide anion + H(+)</text>
        <dbReference type="Rhea" id="RHEA:16437"/>
        <dbReference type="ChEBI" id="CHEBI:15378"/>
        <dbReference type="ChEBI" id="CHEBI:16042"/>
        <dbReference type="ChEBI" id="CHEBI:17792"/>
        <dbReference type="ChEBI" id="CHEBI:57925"/>
        <dbReference type="ChEBI" id="CHEBI:90779"/>
        <dbReference type="EC" id="2.5.1.18"/>
    </reaction>
</comment>
<dbReference type="InterPro" id="IPR010987">
    <property type="entry name" value="Glutathione-S-Trfase_C-like"/>
</dbReference>
<dbReference type="SUPFAM" id="SSF52833">
    <property type="entry name" value="Thioredoxin-like"/>
    <property type="match status" value="1"/>
</dbReference>
<evidence type="ECO:0000259" key="6">
    <source>
        <dbReference type="PROSITE" id="PS50405"/>
    </source>
</evidence>
<dbReference type="EC" id="2.5.1.18" evidence="4"/>
<dbReference type="GO" id="GO:0006749">
    <property type="term" value="P:glutathione metabolic process"/>
    <property type="evidence" value="ECO:0007669"/>
    <property type="project" value="UniProtKB-UniRule"/>
</dbReference>
<dbReference type="PANTHER" id="PTHR11571:SF141">
    <property type="entry name" value="GLUTATHIONE S-TRANSFERASE"/>
    <property type="match status" value="1"/>
</dbReference>